<feature type="transmembrane region" description="Helical" evidence="5">
    <location>
        <begin position="12"/>
        <end position="31"/>
    </location>
</feature>
<feature type="transmembrane region" description="Helical" evidence="5">
    <location>
        <begin position="331"/>
        <end position="350"/>
    </location>
</feature>
<dbReference type="InterPro" id="IPR036259">
    <property type="entry name" value="MFS_trans_sf"/>
</dbReference>
<evidence type="ECO:0000256" key="3">
    <source>
        <dbReference type="ARBA" id="ARBA00022989"/>
    </source>
</evidence>
<dbReference type="GO" id="GO:0022857">
    <property type="term" value="F:transmembrane transporter activity"/>
    <property type="evidence" value="ECO:0007669"/>
    <property type="project" value="InterPro"/>
</dbReference>
<dbReference type="InterPro" id="IPR005829">
    <property type="entry name" value="Sugar_transporter_CS"/>
</dbReference>
<dbReference type="PANTHER" id="PTHR24064">
    <property type="entry name" value="SOLUTE CARRIER FAMILY 22 MEMBER"/>
    <property type="match status" value="1"/>
</dbReference>
<keyword evidence="8" id="KW-1185">Reference proteome</keyword>
<dbReference type="InterPro" id="IPR005828">
    <property type="entry name" value="MFS_sugar_transport-like"/>
</dbReference>
<comment type="caution">
    <text evidence="7">The sequence shown here is derived from an EMBL/GenBank/DDBJ whole genome shotgun (WGS) entry which is preliminary data.</text>
</comment>
<feature type="transmembrane region" description="Helical" evidence="5">
    <location>
        <begin position="140"/>
        <end position="162"/>
    </location>
</feature>
<evidence type="ECO:0000313" key="8">
    <source>
        <dbReference type="Proteomes" id="UP000835052"/>
    </source>
</evidence>
<evidence type="ECO:0000256" key="1">
    <source>
        <dbReference type="ARBA" id="ARBA00004141"/>
    </source>
</evidence>
<keyword evidence="3 5" id="KW-1133">Transmembrane helix</keyword>
<organism evidence="7 8">
    <name type="scientific">Caenorhabditis auriculariae</name>
    <dbReference type="NCBI Taxonomy" id="2777116"/>
    <lineage>
        <taxon>Eukaryota</taxon>
        <taxon>Metazoa</taxon>
        <taxon>Ecdysozoa</taxon>
        <taxon>Nematoda</taxon>
        <taxon>Chromadorea</taxon>
        <taxon>Rhabditida</taxon>
        <taxon>Rhabditina</taxon>
        <taxon>Rhabditomorpha</taxon>
        <taxon>Rhabditoidea</taxon>
        <taxon>Rhabditidae</taxon>
        <taxon>Peloderinae</taxon>
        <taxon>Caenorhabditis</taxon>
    </lineage>
</organism>
<evidence type="ECO:0000313" key="7">
    <source>
        <dbReference type="EMBL" id="CAD6195207.1"/>
    </source>
</evidence>
<feature type="domain" description="Major facilitator superfamily (MFS) profile" evidence="6">
    <location>
        <begin position="12"/>
        <end position="441"/>
    </location>
</feature>
<dbReference type="Pfam" id="PF00083">
    <property type="entry name" value="Sugar_tr"/>
    <property type="match status" value="1"/>
</dbReference>
<dbReference type="Proteomes" id="UP000835052">
    <property type="component" value="Unassembled WGS sequence"/>
</dbReference>
<evidence type="ECO:0000256" key="2">
    <source>
        <dbReference type="ARBA" id="ARBA00022692"/>
    </source>
</evidence>
<dbReference type="EMBL" id="CAJGYM010000052">
    <property type="protein sequence ID" value="CAD6195207.1"/>
    <property type="molecule type" value="Genomic_DNA"/>
</dbReference>
<feature type="transmembrane region" description="Helical" evidence="5">
    <location>
        <begin position="274"/>
        <end position="291"/>
    </location>
</feature>
<gene>
    <name evidence="7" type="ORF">CAUJ_LOCUS11126</name>
</gene>
<dbReference type="OrthoDB" id="5296287at2759"/>
<accession>A0A8S1HJJ2</accession>
<reference evidence="7" key="1">
    <citation type="submission" date="2020-10" db="EMBL/GenBank/DDBJ databases">
        <authorList>
            <person name="Kikuchi T."/>
        </authorList>
    </citation>
    <scope>NUCLEOTIDE SEQUENCE</scope>
    <source>
        <strain evidence="7">NKZ352</strain>
    </source>
</reference>
<feature type="transmembrane region" description="Helical" evidence="5">
    <location>
        <begin position="113"/>
        <end position="128"/>
    </location>
</feature>
<proteinExistence type="predicted"/>
<feature type="transmembrane region" description="Helical" evidence="5">
    <location>
        <begin position="303"/>
        <end position="319"/>
    </location>
</feature>
<evidence type="ECO:0000259" key="6">
    <source>
        <dbReference type="PROSITE" id="PS50850"/>
    </source>
</evidence>
<dbReference type="PROSITE" id="PS50850">
    <property type="entry name" value="MFS"/>
    <property type="match status" value="1"/>
</dbReference>
<keyword evidence="2 5" id="KW-0812">Transmembrane</keyword>
<dbReference type="SUPFAM" id="SSF103473">
    <property type="entry name" value="MFS general substrate transporter"/>
    <property type="match status" value="1"/>
</dbReference>
<sequence>MWFEVNRFHFFVLIAWQFAIFFATQNIFAIFSNYVPEWKCDDGPVGKDCDVFRTCKNLTFVNVAFKSAAMEFGWICSKKAYYASLFSQVQYFGVLIGTVLFGSLSDAFGRKPISTFVMTMGISLNLIAGEPSTEELVIGLRFFIGLAVGGTLVVVCTFVMELLLPQQRVVLRGFFNWGWARILLTLICMRYPTWRDASFVTATAAIPALVLIIFVLPESPTWLHNKDRLEEMRQSELYMMRFAGYPFRPVPHRPIVQSKTICEVVRTPGLFRRISVLWILWFVASVCSFATDLNSNNISGNLFFNQIMFGILVIVDSNCPSFKRRTLHQGAQAIVCVCFVVLSVMTIMEYKGVGVLITNLFGTVFMEYTWDACYLCAIESVETSCRASATGSCSLVARVGAILAPFLNYANLWWSPSVFITVVILGVINLGVSYAFLIETKNVDLDEVKMEELEEHETLNM</sequence>
<dbReference type="AlphaFoldDB" id="A0A8S1HJJ2"/>
<keyword evidence="4 5" id="KW-0472">Membrane</keyword>
<dbReference type="GO" id="GO:0016020">
    <property type="term" value="C:membrane"/>
    <property type="evidence" value="ECO:0007669"/>
    <property type="project" value="UniProtKB-SubCell"/>
</dbReference>
<name>A0A8S1HJJ2_9PELO</name>
<dbReference type="PROSITE" id="PS00217">
    <property type="entry name" value="SUGAR_TRANSPORT_2"/>
    <property type="match status" value="1"/>
</dbReference>
<feature type="transmembrane region" description="Helical" evidence="5">
    <location>
        <begin position="198"/>
        <end position="216"/>
    </location>
</feature>
<dbReference type="InterPro" id="IPR020846">
    <property type="entry name" value="MFS_dom"/>
</dbReference>
<dbReference type="Gene3D" id="1.20.1250.20">
    <property type="entry name" value="MFS general substrate transporter like domains"/>
    <property type="match status" value="1"/>
</dbReference>
<feature type="transmembrane region" description="Helical" evidence="5">
    <location>
        <begin position="413"/>
        <end position="437"/>
    </location>
</feature>
<evidence type="ECO:0000256" key="4">
    <source>
        <dbReference type="ARBA" id="ARBA00023136"/>
    </source>
</evidence>
<comment type="subcellular location">
    <subcellularLocation>
        <location evidence="1">Membrane</location>
        <topology evidence="1">Multi-pass membrane protein</topology>
    </subcellularLocation>
</comment>
<protein>
    <recommendedName>
        <fullName evidence="6">Major facilitator superfamily (MFS) profile domain-containing protein</fullName>
    </recommendedName>
</protein>
<evidence type="ECO:0000256" key="5">
    <source>
        <dbReference type="SAM" id="Phobius"/>
    </source>
</evidence>
<feature type="transmembrane region" description="Helical" evidence="5">
    <location>
        <begin position="80"/>
        <end position="101"/>
    </location>
</feature>